<dbReference type="SMART" id="SM00248">
    <property type="entry name" value="ANK"/>
    <property type="match status" value="2"/>
</dbReference>
<feature type="region of interest" description="Disordered" evidence="3">
    <location>
        <begin position="1046"/>
        <end position="1072"/>
    </location>
</feature>
<evidence type="ECO:0000313" key="5">
    <source>
        <dbReference type="EMBL" id="KAK7685790.1"/>
    </source>
</evidence>
<dbReference type="InterPro" id="IPR011333">
    <property type="entry name" value="SKP1/BTB/POZ_sf"/>
</dbReference>
<feature type="compositionally biased region" description="Polar residues" evidence="3">
    <location>
        <begin position="1181"/>
        <end position="1194"/>
    </location>
</feature>
<protein>
    <recommendedName>
        <fullName evidence="4">BTB domain-containing protein</fullName>
    </recommendedName>
</protein>
<dbReference type="PANTHER" id="PTHR22872">
    <property type="entry name" value="BTK-BINDING PROTEIN-RELATED"/>
    <property type="match status" value="1"/>
</dbReference>
<dbReference type="SUPFAM" id="SSF54695">
    <property type="entry name" value="POZ domain"/>
    <property type="match status" value="2"/>
</dbReference>
<feature type="compositionally biased region" description="Low complexity" evidence="3">
    <location>
        <begin position="25"/>
        <end position="38"/>
    </location>
</feature>
<dbReference type="Proteomes" id="UP001385951">
    <property type="component" value="Unassembled WGS sequence"/>
</dbReference>
<organism evidence="5 6">
    <name type="scientific">Cerrena zonata</name>
    <dbReference type="NCBI Taxonomy" id="2478898"/>
    <lineage>
        <taxon>Eukaryota</taxon>
        <taxon>Fungi</taxon>
        <taxon>Dikarya</taxon>
        <taxon>Basidiomycota</taxon>
        <taxon>Agaricomycotina</taxon>
        <taxon>Agaricomycetes</taxon>
        <taxon>Polyporales</taxon>
        <taxon>Cerrenaceae</taxon>
        <taxon>Cerrena</taxon>
    </lineage>
</organism>
<keyword evidence="1" id="KW-0677">Repeat</keyword>
<evidence type="ECO:0000256" key="3">
    <source>
        <dbReference type="SAM" id="MobiDB-lite"/>
    </source>
</evidence>
<dbReference type="SUPFAM" id="SSF48403">
    <property type="entry name" value="Ankyrin repeat"/>
    <property type="match status" value="1"/>
</dbReference>
<feature type="compositionally biased region" description="Polar residues" evidence="3">
    <location>
        <begin position="1243"/>
        <end position="1253"/>
    </location>
</feature>
<dbReference type="InterPro" id="IPR000408">
    <property type="entry name" value="Reg_chr_condens"/>
</dbReference>
<feature type="domain" description="BTB" evidence="4">
    <location>
        <begin position="835"/>
        <end position="908"/>
    </location>
</feature>
<feature type="repeat" description="RCC1" evidence="2">
    <location>
        <begin position="286"/>
        <end position="348"/>
    </location>
</feature>
<feature type="region of interest" description="Disordered" evidence="3">
    <location>
        <begin position="21"/>
        <end position="45"/>
    </location>
</feature>
<dbReference type="InterPro" id="IPR000210">
    <property type="entry name" value="BTB/POZ_dom"/>
</dbReference>
<dbReference type="EMBL" id="JASBNA010000019">
    <property type="protein sequence ID" value="KAK7685790.1"/>
    <property type="molecule type" value="Genomic_DNA"/>
</dbReference>
<dbReference type="Pfam" id="PF13540">
    <property type="entry name" value="RCC1_2"/>
    <property type="match status" value="1"/>
</dbReference>
<feature type="repeat" description="RCC1" evidence="2">
    <location>
        <begin position="219"/>
        <end position="285"/>
    </location>
</feature>
<dbReference type="Gene3D" id="2.130.10.30">
    <property type="entry name" value="Regulator of chromosome condensation 1/beta-lactamase-inhibitor protein II"/>
    <property type="match status" value="1"/>
</dbReference>
<dbReference type="CDD" id="cd18500">
    <property type="entry name" value="BACK_IBtk"/>
    <property type="match status" value="1"/>
</dbReference>
<dbReference type="InterPro" id="IPR036770">
    <property type="entry name" value="Ankyrin_rpt-contain_sf"/>
</dbReference>
<name>A0AAW0G3S1_9APHY</name>
<dbReference type="SMART" id="SM00225">
    <property type="entry name" value="BTB"/>
    <property type="match status" value="2"/>
</dbReference>
<feature type="region of interest" description="Disordered" evidence="3">
    <location>
        <begin position="1160"/>
        <end position="1318"/>
    </location>
</feature>
<feature type="compositionally biased region" description="Polar residues" evidence="3">
    <location>
        <begin position="1046"/>
        <end position="1058"/>
    </location>
</feature>
<dbReference type="Gene3D" id="3.30.710.10">
    <property type="entry name" value="Potassium Channel Kv1.1, Chain A"/>
    <property type="match status" value="2"/>
</dbReference>
<feature type="repeat" description="RCC1" evidence="2">
    <location>
        <begin position="151"/>
        <end position="216"/>
    </location>
</feature>
<evidence type="ECO:0000256" key="2">
    <source>
        <dbReference type="PROSITE-ProRule" id="PRU00235"/>
    </source>
</evidence>
<feature type="compositionally biased region" description="Polar residues" evidence="3">
    <location>
        <begin position="1204"/>
        <end position="1213"/>
    </location>
</feature>
<keyword evidence="6" id="KW-1185">Reference proteome</keyword>
<evidence type="ECO:0000313" key="6">
    <source>
        <dbReference type="Proteomes" id="UP001385951"/>
    </source>
</evidence>
<reference evidence="5 6" key="1">
    <citation type="submission" date="2022-09" db="EMBL/GenBank/DDBJ databases">
        <authorList>
            <person name="Palmer J.M."/>
        </authorList>
    </citation>
    <scope>NUCLEOTIDE SEQUENCE [LARGE SCALE GENOMIC DNA]</scope>
    <source>
        <strain evidence="5 6">DSM 7382</strain>
    </source>
</reference>
<dbReference type="InterPro" id="IPR009091">
    <property type="entry name" value="RCC1/BLIP-II"/>
</dbReference>
<sequence>MSLLHAYFHTKNQQAFKRLLDTPHGSSTGQASSSGGKSWNRPNHLSSDLNVNARDALGRTVLHLAAASTLPSAQEYVRMLLAHSQININLQDYESHWTALHHSLYHGNIATALLLLQRNDIELYLKDLEGYRAFDLYNSTVEHTKPEEGHGMLYTWGANRNASLGLGDPDDRQFPDHVVLDRPATSTDDSLDTRFRPVYIERVVMAKLHTGVVSDEVRNNLRLCGFGSGGRLGPGNHTQYALQTIPLPASSATPFQHRSGSTPGNPQRIVEIALGQDHTLALTASGEVLSWGLNRFSQLGYAVEGSSNSLGGMKEEIQSAPRKVPGLRNKFILGVAACKTASACWVDSEVWTWGTNGGQLGYDRNAHPVQVSPRIVTKITQRVLSISLTETAMACLLESHDVVCLCNDIYFKINFPTQSFPSEITTYRPPQAVRNASIQKVTACENTFAALSTNGELFTFTLPTAGAVKPQRVWALRKQFSAVTDVALGSDGSIIICTESGHVFVRSRTFKATSVGTSSTVSNTNKTFKFQRVPYVHRVRAVCANSTGAFGAIKLETGAQDVDVEGPLIQESVARVRPYLAWSATVFEENPLLEKKEESELQDFAVVEEVDDDEDKAILEDVKQVDRLCQFLAQDRRSHQQSTNLFDWNNLPFGADLIVQTQSGTEIPVHGLVCASRSPVLSSILAGKDIVQRKEWNITIKFAPSSRHANSPLSEEGLRLPPWQHKSRLTISGVHPISVLILLDYLYTDEVLAVWDPRISRLISDRLAPLKVKAAQIKSELLRLAEMLDLPLLSKALDAPVKRSPQPSMADNLLRLSADVQNNLRSITLDHPSWPDVCLVFGDHEVACHSAILRARSEFFASLFDGDHWTKRRWNDEGIIKIDLSHMRWKAASYIVKFLYGGDIRMFDVLDFVSTVNEVVEFMFEVLAYASELLLDRLFLLCASVIVKRVNIVNACPILIEASYYHVTPLVSSIHQYIAINLETFLESHLLDDLPIDVLRQLSVFIRDQQAAKSPVSRSGMLTTQAMEKYKEWAASEDFPQPITKTSVHPSRIASSAKLSPPGPLKKNRSIGLSVSPCTSPALRPQISPLVPPPASAGLDEVFLMDETVPALTLNQNMPTSTKVDLIEGTGSRSNVSWKVSTIPKVDMKSIMAEAATGRLASSRSSSSSNLRQNAIVGPADTSNWRTPQQTTRQLPEMPERSSPGRNVTSSSPWRIPSIGNLKASPLNTPPAPSYVQPLRPTNEPTLLSQSKPVTPVKPTGLPREPPQQSRAPGLGPMFSPSKQSPSKSGSSSGTRRVSSGSVWTVPPVQPTVQPIPSSSNMSFAAIQLAQLEQEAVPVKDKRSLKEIQEEEQAVRSRKTF</sequence>
<dbReference type="CDD" id="cd18186">
    <property type="entry name" value="BTB_POZ_ZBTB_KLHL-like"/>
    <property type="match status" value="1"/>
</dbReference>
<comment type="caution">
    <text evidence="5">The sequence shown here is derived from an EMBL/GenBank/DDBJ whole genome shotgun (WGS) entry which is preliminary data.</text>
</comment>
<dbReference type="InterPro" id="IPR051625">
    <property type="entry name" value="Signaling_Regulatory_Domain"/>
</dbReference>
<gene>
    <name evidence="5" type="ORF">QCA50_011136</name>
</gene>
<dbReference type="Pfam" id="PF12796">
    <property type="entry name" value="Ank_2"/>
    <property type="match status" value="1"/>
</dbReference>
<dbReference type="Gene3D" id="1.25.40.20">
    <property type="entry name" value="Ankyrin repeat-containing domain"/>
    <property type="match status" value="1"/>
</dbReference>
<dbReference type="PROSITE" id="PS50097">
    <property type="entry name" value="BTB"/>
    <property type="match status" value="1"/>
</dbReference>
<dbReference type="PANTHER" id="PTHR22872:SF2">
    <property type="entry name" value="INHIBITOR OF BRUTON TYROSINE KINASE"/>
    <property type="match status" value="1"/>
</dbReference>
<accession>A0AAW0G3S1</accession>
<proteinExistence type="predicted"/>
<evidence type="ECO:0000256" key="1">
    <source>
        <dbReference type="ARBA" id="ARBA00022737"/>
    </source>
</evidence>
<dbReference type="SUPFAM" id="SSF50985">
    <property type="entry name" value="RCC1/BLIP-II"/>
    <property type="match status" value="1"/>
</dbReference>
<dbReference type="InterPro" id="IPR002110">
    <property type="entry name" value="Ankyrin_rpt"/>
</dbReference>
<evidence type="ECO:0000259" key="4">
    <source>
        <dbReference type="PROSITE" id="PS50097"/>
    </source>
</evidence>
<feature type="compositionally biased region" description="Low complexity" evidence="3">
    <location>
        <begin position="1280"/>
        <end position="1318"/>
    </location>
</feature>
<dbReference type="PROSITE" id="PS50012">
    <property type="entry name" value="RCC1_3"/>
    <property type="match status" value="3"/>
</dbReference>
<dbReference type="Pfam" id="PF00651">
    <property type="entry name" value="BTB"/>
    <property type="match status" value="1"/>
</dbReference>